<organism evidence="1 2">
    <name type="scientific">Corynebacterium genitalium ATCC 33030</name>
    <dbReference type="NCBI Taxonomy" id="585529"/>
    <lineage>
        <taxon>Bacteria</taxon>
        <taxon>Bacillati</taxon>
        <taxon>Actinomycetota</taxon>
        <taxon>Actinomycetes</taxon>
        <taxon>Mycobacteriales</taxon>
        <taxon>Corynebacteriaceae</taxon>
        <taxon>Corynebacterium</taxon>
    </lineage>
</organism>
<keyword evidence="2" id="KW-1185">Reference proteome</keyword>
<gene>
    <name evidence="1" type="ORF">HMPREF0291_11895</name>
</gene>
<evidence type="ECO:0000313" key="2">
    <source>
        <dbReference type="Proteomes" id="UP000004208"/>
    </source>
</evidence>
<protein>
    <submittedName>
        <fullName evidence="1">Uncharacterized protein</fullName>
    </submittedName>
</protein>
<accession>D7WDK7</accession>
<dbReference type="Proteomes" id="UP000004208">
    <property type="component" value="Unassembled WGS sequence"/>
</dbReference>
<dbReference type="HOGENOM" id="CLU_3268685_0_0_11"/>
<evidence type="ECO:0000313" key="1">
    <source>
        <dbReference type="EMBL" id="EFK54238.1"/>
    </source>
</evidence>
<reference evidence="1" key="1">
    <citation type="submission" date="2010-06" db="EMBL/GenBank/DDBJ databases">
        <authorList>
            <person name="Muzny D."/>
            <person name="Qin X."/>
            <person name="Buhay C."/>
            <person name="Dugan-Rocha S."/>
            <person name="Ding Y."/>
            <person name="Chen G."/>
            <person name="Hawes A."/>
            <person name="Holder M."/>
            <person name="Jhangiani S."/>
            <person name="Johnson A."/>
            <person name="Khan Z."/>
            <person name="Li Z."/>
            <person name="Liu W."/>
            <person name="Liu X."/>
            <person name="Perez L."/>
            <person name="Shen H."/>
            <person name="Wang Q."/>
            <person name="Watt J."/>
            <person name="Xi L."/>
            <person name="Xin Y."/>
            <person name="Zhou J."/>
            <person name="Deng J."/>
            <person name="Jiang H."/>
            <person name="Liu Y."/>
            <person name="Qu J."/>
            <person name="Song X.-Z."/>
            <person name="Zhang L."/>
            <person name="Villasana D."/>
            <person name="Johnson A."/>
            <person name="Liu J."/>
            <person name="Liyanage D."/>
            <person name="Lorensuhewa L."/>
            <person name="Robinson T."/>
            <person name="Song A."/>
            <person name="Song B.-B."/>
            <person name="Dinh H."/>
            <person name="Thornton R."/>
            <person name="Coyle M."/>
            <person name="Francisco L."/>
            <person name="Jackson L."/>
            <person name="Javaid M."/>
            <person name="Korchina V."/>
            <person name="Kovar C."/>
            <person name="Mata R."/>
            <person name="Mathew T."/>
            <person name="Ngo R."/>
            <person name="Nguyen L."/>
            <person name="Nguyen N."/>
            <person name="Okwuonu G."/>
            <person name="Ongeri F."/>
            <person name="Pham C."/>
            <person name="Simmons D."/>
            <person name="Wilczek-Boney K."/>
            <person name="Hale W."/>
            <person name="Jakkamsetti A."/>
            <person name="Pham P."/>
            <person name="Ruth R."/>
            <person name="San Lucas F."/>
            <person name="Warren J."/>
            <person name="Zhang J."/>
            <person name="Zhao Z."/>
            <person name="Zhou C."/>
            <person name="Zhu D."/>
            <person name="Lee S."/>
            <person name="Bess C."/>
            <person name="Blankenburg K."/>
            <person name="Forbes L."/>
            <person name="Fu Q."/>
            <person name="Gubbala S."/>
            <person name="Hirani K."/>
            <person name="Jayaseelan J.C."/>
            <person name="Lara F."/>
            <person name="Munidasa M."/>
            <person name="Palculict T."/>
            <person name="Patil S."/>
            <person name="Pu L.-L."/>
            <person name="Saada N."/>
            <person name="Tang L."/>
            <person name="Weissenberger G."/>
            <person name="Zhu Y."/>
            <person name="Hemphill L."/>
            <person name="Shang Y."/>
            <person name="Youmans B."/>
            <person name="Ayvaz T."/>
            <person name="Ross M."/>
            <person name="Santibanez J."/>
            <person name="Aqrawi P."/>
            <person name="Gross S."/>
            <person name="Joshi V."/>
            <person name="Fowler G."/>
            <person name="Nazareth L."/>
            <person name="Reid J."/>
            <person name="Worley K."/>
            <person name="Petrosino J."/>
            <person name="Highlander S."/>
            <person name="Gibbs R."/>
        </authorList>
    </citation>
    <scope>NUCLEOTIDE SEQUENCE [LARGE SCALE GENOMIC DNA]</scope>
    <source>
        <strain evidence="1">ATCC 33030</strain>
    </source>
</reference>
<comment type="caution">
    <text evidence="1">The sequence shown here is derived from an EMBL/GenBank/DDBJ whole genome shotgun (WGS) entry which is preliminary data.</text>
</comment>
<dbReference type="AlphaFoldDB" id="D7WDK7"/>
<proteinExistence type="predicted"/>
<dbReference type="EMBL" id="ACLJ02000003">
    <property type="protein sequence ID" value="EFK54238.1"/>
    <property type="molecule type" value="Genomic_DNA"/>
</dbReference>
<sequence length="41" mass="4565">MRISVPRIKTVPAGDSSEFIADMKKVVLTDARAYAIEVERT</sequence>
<name>D7WDK7_9CORY</name>